<evidence type="ECO:0000256" key="9">
    <source>
        <dbReference type="SAM" id="MobiDB-lite"/>
    </source>
</evidence>
<feature type="repeat" description="TPR" evidence="8">
    <location>
        <begin position="482"/>
        <end position="515"/>
    </location>
</feature>
<evidence type="ECO:0000256" key="8">
    <source>
        <dbReference type="PROSITE-ProRule" id="PRU00339"/>
    </source>
</evidence>
<comment type="caution">
    <text evidence="11">The sequence shown here is derived from an EMBL/GenBank/DDBJ whole genome shotgun (WGS) entry which is preliminary data.</text>
</comment>
<dbReference type="AlphaFoldDB" id="A0A9D4TRN5"/>
<dbReference type="EC" id="2.4.1.255" evidence="3"/>
<dbReference type="GO" id="GO:0097363">
    <property type="term" value="F:protein O-acetylglucosaminyltransferase activity"/>
    <property type="evidence" value="ECO:0007669"/>
    <property type="project" value="UniProtKB-EC"/>
</dbReference>
<proteinExistence type="inferred from homology"/>
<evidence type="ECO:0000259" key="10">
    <source>
        <dbReference type="Pfam" id="PF13844"/>
    </source>
</evidence>
<feature type="compositionally biased region" description="Low complexity" evidence="9">
    <location>
        <begin position="58"/>
        <end position="72"/>
    </location>
</feature>
<dbReference type="SMART" id="SM00028">
    <property type="entry name" value="TPR"/>
    <property type="match status" value="9"/>
</dbReference>
<evidence type="ECO:0000313" key="12">
    <source>
        <dbReference type="Proteomes" id="UP001055712"/>
    </source>
</evidence>
<evidence type="ECO:0000256" key="5">
    <source>
        <dbReference type="ARBA" id="ARBA00022679"/>
    </source>
</evidence>
<feature type="compositionally biased region" description="Low complexity" evidence="9">
    <location>
        <begin position="349"/>
        <end position="363"/>
    </location>
</feature>
<reference evidence="11" key="1">
    <citation type="journal article" date="2019" name="Plant J.">
        <title>Chlorella vulgaris genome assembly and annotation reveals the molecular basis for metabolic acclimation to high light conditions.</title>
        <authorList>
            <person name="Cecchin M."/>
            <person name="Marcolungo L."/>
            <person name="Rossato M."/>
            <person name="Girolomoni L."/>
            <person name="Cosentino E."/>
            <person name="Cuine S."/>
            <person name="Li-Beisson Y."/>
            <person name="Delledonne M."/>
            <person name="Ballottari M."/>
        </authorList>
    </citation>
    <scope>NUCLEOTIDE SEQUENCE</scope>
    <source>
        <strain evidence="11">211/11P</strain>
    </source>
</reference>
<dbReference type="OrthoDB" id="9991317at2759"/>
<keyword evidence="6" id="KW-0677">Repeat</keyword>
<feature type="repeat" description="TPR" evidence="8">
    <location>
        <begin position="523"/>
        <end position="556"/>
    </location>
</feature>
<evidence type="ECO:0000256" key="2">
    <source>
        <dbReference type="ARBA" id="ARBA00005386"/>
    </source>
</evidence>
<feature type="region of interest" description="Disordered" evidence="9">
    <location>
        <begin position="1"/>
        <end position="85"/>
    </location>
</feature>
<dbReference type="Gene3D" id="3.40.50.11380">
    <property type="match status" value="1"/>
</dbReference>
<evidence type="ECO:0000256" key="7">
    <source>
        <dbReference type="ARBA" id="ARBA00022803"/>
    </source>
</evidence>
<dbReference type="EMBL" id="SIDB01000005">
    <property type="protein sequence ID" value="KAI3432719.1"/>
    <property type="molecule type" value="Genomic_DNA"/>
</dbReference>
<evidence type="ECO:0000256" key="1">
    <source>
        <dbReference type="ARBA" id="ARBA00004922"/>
    </source>
</evidence>
<dbReference type="InterPro" id="IPR019734">
    <property type="entry name" value="TPR_rpt"/>
</dbReference>
<evidence type="ECO:0000256" key="4">
    <source>
        <dbReference type="ARBA" id="ARBA00022676"/>
    </source>
</evidence>
<feature type="compositionally biased region" description="Polar residues" evidence="9">
    <location>
        <begin position="1"/>
        <end position="15"/>
    </location>
</feature>
<keyword evidence="4" id="KW-0328">Glycosyltransferase</keyword>
<keyword evidence="7 8" id="KW-0802">TPR repeat</keyword>
<comment type="similarity">
    <text evidence="2">Belongs to the glycosyltransferase 41 family. O-GlcNAc transferase subfamily.</text>
</comment>
<feature type="domain" description="O-GlcNAc transferase C-terminal" evidence="10">
    <location>
        <begin position="746"/>
        <end position="898"/>
    </location>
</feature>
<feature type="repeat" description="TPR" evidence="8">
    <location>
        <begin position="557"/>
        <end position="590"/>
    </location>
</feature>
<keyword evidence="5" id="KW-0808">Transferase</keyword>
<feature type="repeat" description="TPR" evidence="8">
    <location>
        <begin position="659"/>
        <end position="692"/>
    </location>
</feature>
<dbReference type="InterPro" id="IPR051939">
    <property type="entry name" value="Glycosyltr_41/O-GlcNAc_trsf"/>
</dbReference>
<name>A0A9D4TRN5_CHLVU</name>
<dbReference type="Pfam" id="PF13432">
    <property type="entry name" value="TPR_16"/>
    <property type="match status" value="2"/>
</dbReference>
<keyword evidence="12" id="KW-1185">Reference proteome</keyword>
<dbReference type="InterPro" id="IPR011990">
    <property type="entry name" value="TPR-like_helical_dom_sf"/>
</dbReference>
<dbReference type="Pfam" id="PF00515">
    <property type="entry name" value="TPR_1"/>
    <property type="match status" value="1"/>
</dbReference>
<feature type="compositionally biased region" description="Basic and acidic residues" evidence="9">
    <location>
        <begin position="231"/>
        <end position="247"/>
    </location>
</feature>
<sequence length="1116" mass="116977">MPSTSRPAASNSCRRSSPEDAAAAPGDIATLVPSPGPQHALPDDAPAARSPLSPPAAPATTRHAPPLQPQHQHQADGRPDQQQQDLGRQLQLAALLLERSRFRDALATLQPLLAKHPGDAAALCLQGRCLAAIGNRPQALAAFAAVLSECPGCLPALLGCAAVYKESGLLPEALAALEAAHELLLQPAEQQPGQQQVAEQRPAPPAAEGDQGQRHEGKELSQQGAQQAQQGERRQQPSDAPDCRDSISRPVPGAGSFSARLPAVPAGAAAVTAAATAAAAAAASSLPGNAVAAAAGTAGGSEAGMDRLAADVPAGAQPVDTAQLSPETEAAAAAAAVAAAGRAATGAVAGSPTAADAGPAAGPVSLRPAGGLAGQQQQLQQAGASASASVSVSVSASVVHRVLPCGRAEVEQALAVVLTDFGTQQKLAGQPGWRQYYERAVRACAAYAPAHYNLGVAAGEDGAAEEAISHYSTAVSLSPGYAEAWCNMGVLLKQQGNLVQAIAAYERALAAAPNLSVVQLNLAAALTEQGTRLKSAGQPAQGVAAYERALSLQPRHAEALYNLGVACAEQGQVDRALFMYQTALEVQPSCAEAHNNLGVLYREQGNMERAVQCYQAALNVRPNFPQGLNNLAVVYTQQGRAQDALQLLHAAVMAAPAYAEAHNNLGVLQRDVGAVPDALASYQRCLQLDPTNRHGGQNLLLGLNYVHPGESRLVCGAHEQWGLGFQALHPPLPPLTPSAVDRTPSRPLIVGYLSPDFFTHSVSYFAEAPLAHHDGRRVKHVAYSCVPKADSKTERLRSEVLAAGGLWRDVGRLPETELAALIRSDRVDVLVELTGHTAGNRLGAVAMRPAPVQATWIGYPNSTGLPAVRYRLTDATCDPLDTTQTFTEELVRLPGCFLCYTPAADAPPVAPLPAAAAGFVTFGSFNALAKQTPEVLQVWAQVLLAVPNSRLVLKNKPFACEVVRNQFWRVFEAAGVERCRVDLLPLAAANRDHLAQYGLMDVSLDPWPYAGTTTTTESLYMGVPCLTLAGSCHAHNVGLSLLTAVGLHHDWVAHSVDEYVSKAAALTQDLPRLAALRAGLRQRMLQSPLCDAPTFVRQLEDVYHQLWQRWLDEQQD</sequence>
<dbReference type="Gene3D" id="3.40.50.2000">
    <property type="entry name" value="Glycogen Phosphorylase B"/>
    <property type="match status" value="1"/>
</dbReference>
<evidence type="ECO:0000256" key="3">
    <source>
        <dbReference type="ARBA" id="ARBA00011970"/>
    </source>
</evidence>
<feature type="region of interest" description="Disordered" evidence="9">
    <location>
        <begin position="189"/>
        <end position="254"/>
    </location>
</feature>
<feature type="repeat" description="TPR" evidence="8">
    <location>
        <begin position="448"/>
        <end position="481"/>
    </location>
</feature>
<feature type="region of interest" description="Disordered" evidence="9">
    <location>
        <begin position="349"/>
        <end position="378"/>
    </location>
</feature>
<accession>A0A9D4TRN5</accession>
<dbReference type="InterPro" id="IPR029489">
    <property type="entry name" value="OGT/SEC/SPY_C"/>
</dbReference>
<feature type="compositionally biased region" description="Low complexity" evidence="9">
    <location>
        <begin position="189"/>
        <end position="200"/>
    </location>
</feature>
<dbReference type="Pfam" id="PF13414">
    <property type="entry name" value="TPR_11"/>
    <property type="match status" value="1"/>
</dbReference>
<dbReference type="PROSITE" id="PS50293">
    <property type="entry name" value="TPR_REGION"/>
    <property type="match status" value="3"/>
</dbReference>
<gene>
    <name evidence="11" type="ORF">D9Q98_004262</name>
</gene>
<evidence type="ECO:0000313" key="11">
    <source>
        <dbReference type="EMBL" id="KAI3432719.1"/>
    </source>
</evidence>
<evidence type="ECO:0000256" key="6">
    <source>
        <dbReference type="ARBA" id="ARBA00022737"/>
    </source>
</evidence>
<dbReference type="SUPFAM" id="SSF48452">
    <property type="entry name" value="TPR-like"/>
    <property type="match status" value="2"/>
</dbReference>
<dbReference type="Gene3D" id="1.25.40.10">
    <property type="entry name" value="Tetratricopeptide repeat domain"/>
    <property type="match status" value="4"/>
</dbReference>
<feature type="repeat" description="TPR" evidence="8">
    <location>
        <begin position="591"/>
        <end position="624"/>
    </location>
</feature>
<dbReference type="PANTHER" id="PTHR44835">
    <property type="entry name" value="UDP-N-ACETYLGLUCOSAMINE--PEPTIDE N-ACETYLGLUCOSAMINYLTRANSFERASE SPINDLY-RELATED"/>
    <property type="match status" value="1"/>
</dbReference>
<dbReference type="PANTHER" id="PTHR44835:SF1">
    <property type="entry name" value="PROTEIN O-GLCNAC TRANSFERASE"/>
    <property type="match status" value="1"/>
</dbReference>
<feature type="domain" description="O-GlcNAc transferase C-terminal" evidence="10">
    <location>
        <begin position="920"/>
        <end position="1098"/>
    </location>
</feature>
<reference evidence="11" key="2">
    <citation type="submission" date="2020-11" db="EMBL/GenBank/DDBJ databases">
        <authorList>
            <person name="Cecchin M."/>
            <person name="Marcolungo L."/>
            <person name="Rossato M."/>
            <person name="Girolomoni L."/>
            <person name="Cosentino E."/>
            <person name="Cuine S."/>
            <person name="Li-Beisson Y."/>
            <person name="Delledonne M."/>
            <person name="Ballottari M."/>
        </authorList>
    </citation>
    <scope>NUCLEOTIDE SEQUENCE</scope>
    <source>
        <strain evidence="11">211/11P</strain>
        <tissue evidence="11">Whole cell</tissue>
    </source>
</reference>
<dbReference type="PROSITE" id="PS50005">
    <property type="entry name" value="TPR"/>
    <property type="match status" value="6"/>
</dbReference>
<comment type="pathway">
    <text evidence="1">Protein modification; protein glycosylation.</text>
</comment>
<protein>
    <recommendedName>
        <fullName evidence="3">protein O-GlcNAc transferase</fullName>
        <ecNumber evidence="3">2.4.1.255</ecNumber>
    </recommendedName>
</protein>
<organism evidence="11 12">
    <name type="scientific">Chlorella vulgaris</name>
    <name type="common">Green alga</name>
    <dbReference type="NCBI Taxonomy" id="3077"/>
    <lineage>
        <taxon>Eukaryota</taxon>
        <taxon>Viridiplantae</taxon>
        <taxon>Chlorophyta</taxon>
        <taxon>core chlorophytes</taxon>
        <taxon>Trebouxiophyceae</taxon>
        <taxon>Chlorellales</taxon>
        <taxon>Chlorellaceae</taxon>
        <taxon>Chlorella clade</taxon>
        <taxon>Chlorella</taxon>
    </lineage>
</organism>
<dbReference type="Proteomes" id="UP001055712">
    <property type="component" value="Unassembled WGS sequence"/>
</dbReference>
<dbReference type="Pfam" id="PF13844">
    <property type="entry name" value="Glyco_transf_41"/>
    <property type="match status" value="2"/>
</dbReference>